<keyword evidence="3" id="KW-1185">Reference proteome</keyword>
<proteinExistence type="predicted"/>
<feature type="region of interest" description="Disordered" evidence="1">
    <location>
        <begin position="166"/>
        <end position="243"/>
    </location>
</feature>
<protein>
    <recommendedName>
        <fullName evidence="4">Myb-like domain-containing protein</fullName>
    </recommendedName>
</protein>
<feature type="region of interest" description="Disordered" evidence="1">
    <location>
        <begin position="881"/>
        <end position="916"/>
    </location>
</feature>
<feature type="region of interest" description="Disordered" evidence="1">
    <location>
        <begin position="1"/>
        <end position="50"/>
    </location>
</feature>
<dbReference type="RefSeq" id="XP_069310043.1">
    <property type="nucleotide sequence ID" value="XM_069448777.1"/>
</dbReference>
<dbReference type="CDD" id="cd00167">
    <property type="entry name" value="SANT"/>
    <property type="match status" value="1"/>
</dbReference>
<dbReference type="InterPro" id="IPR001005">
    <property type="entry name" value="SANT/Myb"/>
</dbReference>
<dbReference type="GeneID" id="96083818"/>
<name>A0ABR3UUV4_9PLEO</name>
<feature type="compositionally biased region" description="Polar residues" evidence="1">
    <location>
        <begin position="907"/>
        <end position="916"/>
    </location>
</feature>
<feature type="compositionally biased region" description="Polar residues" evidence="1">
    <location>
        <begin position="763"/>
        <end position="783"/>
    </location>
</feature>
<comment type="caution">
    <text evidence="2">The sequence shown here is derived from an EMBL/GenBank/DDBJ whole genome shotgun (WGS) entry which is preliminary data.</text>
</comment>
<dbReference type="EMBL" id="JBHGVX010000002">
    <property type="protein sequence ID" value="KAL1799459.1"/>
    <property type="molecule type" value="Genomic_DNA"/>
</dbReference>
<dbReference type="Proteomes" id="UP001578633">
    <property type="component" value="Chromosome 2"/>
</dbReference>
<feature type="region of interest" description="Disordered" evidence="1">
    <location>
        <begin position="714"/>
        <end position="787"/>
    </location>
</feature>
<reference evidence="2 3" key="1">
    <citation type="submission" date="2024-09" db="EMBL/GenBank/DDBJ databases">
        <title>T2T genomes of carrot and Alternaria dauci and their utility for understanding host-pathogen interaction during carrot leaf blight disease.</title>
        <authorList>
            <person name="Liu W."/>
            <person name="Xu S."/>
            <person name="Ou C."/>
            <person name="Liu X."/>
            <person name="Zhuang F."/>
            <person name="Deng X.W."/>
        </authorList>
    </citation>
    <scope>NUCLEOTIDE SEQUENCE [LARGE SCALE GENOMIC DNA]</scope>
    <source>
        <strain evidence="2 3">A2016</strain>
    </source>
</reference>
<sequence length="916" mass="101984">MPRLDQRGRPYSATPRVPGSYSDSDSGGHSSEAVHTPPSSDEHPLPSNIGRRTIGQITEEIKLCTASLEAFTHDDPAHGQLAARLRFLRSEYVQTIVKDSNKFAQRRGLVGDFPPEYFDHNQPDYYGRCDSNIQRILGPRASVSSIRRPSISVAPGNIRSSARKLNQAAGGMYGRHSESRIPRGRNQETQSSSRADHVAPPMEDNIVPSAEHDRGQDPERFLGDMGGPVEDKTTNNKSNTAHTDCSYPHMEEQDSFVHRLDSLAVEEPEERGSPKLKSFDEIHRELRDQDVLPPYKYSPRQQDDHQAPLPTDVYWANVQQPEAPFWPEQLEPLKCLHGWKSCNTCAACTGRVVAVSSAANNATSSQWLEAYEGACSTQVTDFPGVKSGISIFRVSCPAQIYSSAKVLADPSPAMEFPATAKLPTYKRNQSTKTANEDQKPVATKTPRIQERPHVMCDNLSDSASEIVPVIAKLGHPAKASDVKTATGFASPHNPAAPDDPMVDEFLEVANDRFTRDEAFEILRMCGANLVAAVSMYRNAMGPEHLRQMLRAWLAPLENAEFETAARFYTENVDNQGKPWGAPSEEEVGIEEDEFRPIPSVMNVMDAFARLGLHDYNSVDFDHLQNAFENELTWCEGSARERQLIHQAYESIFRHQNNKDCWKLCPDPWTKEMDEKLMRCQNEDVQIKWDAIADTLGLIVQECKDRFNVLKSVKSNSNETKERESGEQQQKESVKATSVRSATPEPGVWGAPSPVYWDAAFGGDQSTNDPQPMPESTTMFTSTPKPEAPAPTAYTVTYWATIESGDESVHIPVDGINVSGPEKAVIEGSAGMKKVWKWIQEKGLGDKVDLQDAFDLAKDMHGEDEDEELVGEEPQLAQDTSYAFSRSSDGQWDIPAHISRSHDRSRASTRSVHTSMW</sequence>
<evidence type="ECO:0000313" key="2">
    <source>
        <dbReference type="EMBL" id="KAL1799459.1"/>
    </source>
</evidence>
<accession>A0ABR3UUV4</accession>
<gene>
    <name evidence="2" type="ORF">ACET3X_003496</name>
</gene>
<organism evidence="2 3">
    <name type="scientific">Alternaria dauci</name>
    <dbReference type="NCBI Taxonomy" id="48095"/>
    <lineage>
        <taxon>Eukaryota</taxon>
        <taxon>Fungi</taxon>
        <taxon>Dikarya</taxon>
        <taxon>Ascomycota</taxon>
        <taxon>Pezizomycotina</taxon>
        <taxon>Dothideomycetes</taxon>
        <taxon>Pleosporomycetidae</taxon>
        <taxon>Pleosporales</taxon>
        <taxon>Pleosporineae</taxon>
        <taxon>Pleosporaceae</taxon>
        <taxon>Alternaria</taxon>
        <taxon>Alternaria sect. Porri</taxon>
    </lineage>
</organism>
<feature type="compositionally biased region" description="Low complexity" evidence="1">
    <location>
        <begin position="19"/>
        <end position="31"/>
    </location>
</feature>
<feature type="compositionally biased region" description="Basic and acidic residues" evidence="1">
    <location>
        <begin position="718"/>
        <end position="733"/>
    </location>
</feature>
<feature type="compositionally biased region" description="Basic and acidic residues" evidence="1">
    <location>
        <begin position="210"/>
        <end position="222"/>
    </location>
</feature>
<evidence type="ECO:0000256" key="1">
    <source>
        <dbReference type="SAM" id="MobiDB-lite"/>
    </source>
</evidence>
<evidence type="ECO:0008006" key="4">
    <source>
        <dbReference type="Google" id="ProtNLM"/>
    </source>
</evidence>
<evidence type="ECO:0000313" key="3">
    <source>
        <dbReference type="Proteomes" id="UP001578633"/>
    </source>
</evidence>